<dbReference type="AlphaFoldDB" id="A0ABD3SV68"/>
<evidence type="ECO:0000313" key="1">
    <source>
        <dbReference type="EMBL" id="KAL3828504.1"/>
    </source>
</evidence>
<organism evidence="1 2">
    <name type="scientific">Penstemon smallii</name>
    <dbReference type="NCBI Taxonomy" id="265156"/>
    <lineage>
        <taxon>Eukaryota</taxon>
        <taxon>Viridiplantae</taxon>
        <taxon>Streptophyta</taxon>
        <taxon>Embryophyta</taxon>
        <taxon>Tracheophyta</taxon>
        <taxon>Spermatophyta</taxon>
        <taxon>Magnoliopsida</taxon>
        <taxon>eudicotyledons</taxon>
        <taxon>Gunneridae</taxon>
        <taxon>Pentapetalae</taxon>
        <taxon>asterids</taxon>
        <taxon>lamiids</taxon>
        <taxon>Lamiales</taxon>
        <taxon>Plantaginaceae</taxon>
        <taxon>Cheloneae</taxon>
        <taxon>Penstemon</taxon>
    </lineage>
</organism>
<name>A0ABD3SV68_9LAMI</name>
<evidence type="ECO:0008006" key="3">
    <source>
        <dbReference type="Google" id="ProtNLM"/>
    </source>
</evidence>
<dbReference type="EMBL" id="JBJXBP010000005">
    <property type="protein sequence ID" value="KAL3828504.1"/>
    <property type="molecule type" value="Genomic_DNA"/>
</dbReference>
<proteinExistence type="predicted"/>
<dbReference type="InterPro" id="IPR007750">
    <property type="entry name" value="DUF674"/>
</dbReference>
<dbReference type="Pfam" id="PF05056">
    <property type="entry name" value="DUF674"/>
    <property type="match status" value="1"/>
</dbReference>
<accession>A0ABD3SV68</accession>
<evidence type="ECO:0000313" key="2">
    <source>
        <dbReference type="Proteomes" id="UP001634393"/>
    </source>
</evidence>
<keyword evidence="2" id="KW-1185">Reference proteome</keyword>
<gene>
    <name evidence="1" type="ORF">ACJIZ3_017306</name>
</gene>
<comment type="caution">
    <text evidence="1">The sequence shown here is derived from an EMBL/GenBank/DDBJ whole genome shotgun (WGS) entry which is preliminary data.</text>
</comment>
<sequence>MAESNISMKLLIDTQNNRVLFAEASKDCVDFLFHMLSLPIATVIRLLKEENEMVGSVQNLYESIENLNETYIVPQHSKDFLLKLNFRACSCSVPLLSINNTPTDQKKHFYKCSGCSSYSTTRVTDDNRAICPGCSQRMTTSMTYVSPPPLVPNATNETGFVKGVVTYMVMDDLVVTPMSTISCITLLNKFNVRDVSVLQEKVVNLGMDEALKLLKASLHSKKVLTEVFVTKNEEKATVLERVQEVNDDAVKVQ</sequence>
<protein>
    <recommendedName>
        <fullName evidence="3">DUF674 domain-containing protein</fullName>
    </recommendedName>
</protein>
<dbReference type="Proteomes" id="UP001634393">
    <property type="component" value="Unassembled WGS sequence"/>
</dbReference>
<dbReference type="PANTHER" id="PTHR33103:SF19">
    <property type="entry name" value="OS09G0544700 PROTEIN"/>
    <property type="match status" value="1"/>
</dbReference>
<dbReference type="PANTHER" id="PTHR33103">
    <property type="entry name" value="OS01G0153900 PROTEIN"/>
    <property type="match status" value="1"/>
</dbReference>
<reference evidence="1 2" key="1">
    <citation type="submission" date="2024-12" db="EMBL/GenBank/DDBJ databases">
        <title>The unique morphological basis and parallel evolutionary history of personate flowers in Penstemon.</title>
        <authorList>
            <person name="Depatie T.H."/>
            <person name="Wessinger C.A."/>
        </authorList>
    </citation>
    <scope>NUCLEOTIDE SEQUENCE [LARGE SCALE GENOMIC DNA]</scope>
    <source>
        <strain evidence="1">WTNN_2</strain>
        <tissue evidence="1">Leaf</tissue>
    </source>
</reference>